<dbReference type="GO" id="GO:0032259">
    <property type="term" value="P:methylation"/>
    <property type="evidence" value="ECO:0007669"/>
    <property type="project" value="UniProtKB-KW"/>
</dbReference>
<dbReference type="EMBL" id="JAQRFN010000079">
    <property type="protein sequence ID" value="MDC9599041.1"/>
    <property type="molecule type" value="Genomic_DNA"/>
</dbReference>
<evidence type="ECO:0000313" key="6">
    <source>
        <dbReference type="Proteomes" id="UP001220225"/>
    </source>
</evidence>
<dbReference type="InterPro" id="IPR002052">
    <property type="entry name" value="DNA_methylase_N6_adenine_CS"/>
</dbReference>
<dbReference type="InterPro" id="IPR029063">
    <property type="entry name" value="SAM-dependent_MTases_sf"/>
</dbReference>
<dbReference type="PROSITE" id="PS00092">
    <property type="entry name" value="N6_MTASE"/>
    <property type="match status" value="1"/>
</dbReference>
<evidence type="ECO:0000256" key="1">
    <source>
        <dbReference type="ARBA" id="ARBA00006594"/>
    </source>
</evidence>
<dbReference type="Gene3D" id="3.40.50.150">
    <property type="entry name" value="Vaccinia Virus protein VP39"/>
    <property type="match status" value="1"/>
</dbReference>
<comment type="similarity">
    <text evidence="1">Belongs to the N(4)/N(6)-methyltransferase family.</text>
</comment>
<evidence type="ECO:0000313" key="5">
    <source>
        <dbReference type="EMBL" id="MDC9599041.1"/>
    </source>
</evidence>
<comment type="caution">
    <text evidence="5">The sequence shown here is derived from an EMBL/GenBank/DDBJ whole genome shotgun (WGS) entry which is preliminary data.</text>
</comment>
<keyword evidence="6" id="KW-1185">Reference proteome</keyword>
<name>A0ABT5LX61_9GAMM</name>
<gene>
    <name evidence="5" type="ORF">PSI14_19940</name>
</gene>
<reference evidence="5 6" key="1">
    <citation type="submission" date="2023-02" db="EMBL/GenBank/DDBJ databases">
        <title>Entomopathogenic bacteria.</title>
        <authorList>
            <person name="Machado R.A."/>
        </authorList>
    </citation>
    <scope>NUCLEOTIDE SEQUENCE [LARGE SCALE GENOMIC DNA]</scope>
    <source>
        <strain evidence="5 6">XENO-2</strain>
    </source>
</reference>
<organism evidence="5 6">
    <name type="scientific">Xenorhabdus anantnagensis</name>
    <dbReference type="NCBI Taxonomy" id="3025875"/>
    <lineage>
        <taxon>Bacteria</taxon>
        <taxon>Pseudomonadati</taxon>
        <taxon>Pseudomonadota</taxon>
        <taxon>Gammaproteobacteria</taxon>
        <taxon>Enterobacterales</taxon>
        <taxon>Morganellaceae</taxon>
        <taxon>Xenorhabdus</taxon>
    </lineage>
</organism>
<sequence>MTIEQITLNDPESKSADVTQENIDQLKQLFPEVFLEGKIDFDALKAVLGEVVDDSDERYNFTWQGKTRARQIAQTPSTCTLRPCKEESVNWDTTGNLFIEGDNLEVLKLLQKTYHKKIKMIYIDPPYNTGKDFIYKDNFHDASGRRHTNWLNMIFSRLLVAKNLLHPEGMIYISIDDNEVFNLVKVCEEIFGYDFVKIIAVKMSEASGLKMAGVKKLGTIPKLKEYIIVIKPSGINNIEFTPIKKPVWDSEYNIYLDNFSRENRDFYDAIKDSDDLSDDQL</sequence>
<keyword evidence="3" id="KW-0808">Transferase</keyword>
<dbReference type="InterPro" id="IPR002941">
    <property type="entry name" value="DNA_methylase_N4/N6"/>
</dbReference>
<feature type="non-terminal residue" evidence="5">
    <location>
        <position position="281"/>
    </location>
</feature>
<proteinExistence type="inferred from homology"/>
<dbReference type="SUPFAM" id="SSF53335">
    <property type="entry name" value="S-adenosyl-L-methionine-dependent methyltransferases"/>
    <property type="match status" value="1"/>
</dbReference>
<accession>A0ABT5LX61</accession>
<dbReference type="GO" id="GO:0008168">
    <property type="term" value="F:methyltransferase activity"/>
    <property type="evidence" value="ECO:0007669"/>
    <property type="project" value="UniProtKB-KW"/>
</dbReference>
<evidence type="ECO:0000256" key="3">
    <source>
        <dbReference type="ARBA" id="ARBA00022679"/>
    </source>
</evidence>
<protein>
    <submittedName>
        <fullName evidence="5">DNA methyltransferase</fullName>
    </submittedName>
</protein>
<evidence type="ECO:0000259" key="4">
    <source>
        <dbReference type="Pfam" id="PF01555"/>
    </source>
</evidence>
<dbReference type="Pfam" id="PF01555">
    <property type="entry name" value="N6_N4_Mtase"/>
    <property type="match status" value="1"/>
</dbReference>
<evidence type="ECO:0000256" key="2">
    <source>
        <dbReference type="ARBA" id="ARBA00022603"/>
    </source>
</evidence>
<keyword evidence="2 5" id="KW-0489">Methyltransferase</keyword>
<feature type="domain" description="DNA methylase N-4/N-6" evidence="4">
    <location>
        <begin position="118"/>
        <end position="246"/>
    </location>
</feature>
<dbReference type="Proteomes" id="UP001220225">
    <property type="component" value="Unassembled WGS sequence"/>
</dbReference>